<proteinExistence type="predicted"/>
<dbReference type="PANTHER" id="PTHR31118:SF12">
    <property type="entry name" value="CYCLASE-LIKE PROTEIN 2"/>
    <property type="match status" value="1"/>
</dbReference>
<dbReference type="PANTHER" id="PTHR31118">
    <property type="entry name" value="CYCLASE-LIKE PROTEIN 2"/>
    <property type="match status" value="1"/>
</dbReference>
<reference evidence="1 2" key="1">
    <citation type="submission" date="2015-08" db="EMBL/GenBank/DDBJ databases">
        <authorList>
            <person name="Babu N.S."/>
            <person name="Beckwith C.J."/>
            <person name="Beseler K.G."/>
            <person name="Brison A."/>
            <person name="Carone J.V."/>
            <person name="Caskin T.P."/>
            <person name="Diamond M."/>
            <person name="Durham M.E."/>
            <person name="Foxe J.M."/>
            <person name="Go M."/>
            <person name="Henderson B.A."/>
            <person name="Jones I.B."/>
            <person name="McGettigan J.A."/>
            <person name="Micheletti S.J."/>
            <person name="Nasrallah M.E."/>
            <person name="Ortiz D."/>
            <person name="Piller C.R."/>
            <person name="Privatt S.R."/>
            <person name="Schneider S.L."/>
            <person name="Sharp S."/>
            <person name="Smith T.C."/>
            <person name="Stanton J.D."/>
            <person name="Ullery H.E."/>
            <person name="Wilson R.J."/>
            <person name="Serrano M.G."/>
            <person name="Buck G."/>
            <person name="Lee V."/>
            <person name="Wang Y."/>
            <person name="Carvalho R."/>
            <person name="Voegtly L."/>
            <person name="Shi R."/>
            <person name="Duckworth R."/>
            <person name="Johnson A."/>
            <person name="Loviza R."/>
            <person name="Walstead R."/>
            <person name="Shah Z."/>
            <person name="Kiflezghi M."/>
            <person name="Wade K."/>
            <person name="Ball S.L."/>
            <person name="Bradley K.W."/>
            <person name="Asai D.J."/>
            <person name="Bowman C.A."/>
            <person name="Russell D.A."/>
            <person name="Pope W.H."/>
            <person name="Jacobs-Sera D."/>
            <person name="Hendrix R.W."/>
            <person name="Hatfull G.F."/>
        </authorList>
    </citation>
    <scope>NUCLEOTIDE SEQUENCE [LARGE SCALE GENOMIC DNA]</scope>
    <source>
        <strain evidence="1 2">PUDD_83A45</strain>
    </source>
</reference>
<dbReference type="Proteomes" id="UP000060016">
    <property type="component" value="Chromosome"/>
</dbReference>
<accession>A0A0K1RAT6</accession>
<dbReference type="InterPro" id="IPR007325">
    <property type="entry name" value="KFase/CYL"/>
</dbReference>
<dbReference type="GO" id="GO:0004061">
    <property type="term" value="F:arylformamidase activity"/>
    <property type="evidence" value="ECO:0007669"/>
    <property type="project" value="InterPro"/>
</dbReference>
<evidence type="ECO:0000313" key="1">
    <source>
        <dbReference type="EMBL" id="AKV58542.1"/>
    </source>
</evidence>
<dbReference type="Gene3D" id="3.50.30.50">
    <property type="entry name" value="Putative cyclase"/>
    <property type="match status" value="1"/>
</dbReference>
<evidence type="ECO:0000313" key="2">
    <source>
        <dbReference type="Proteomes" id="UP000060016"/>
    </source>
</evidence>
<dbReference type="RefSeq" id="WP_052204613.1">
    <property type="nucleotide sequence ID" value="NZ_CP012342.1"/>
</dbReference>
<dbReference type="EMBL" id="CP012342">
    <property type="protein sequence ID" value="AKV58542.1"/>
    <property type="molecule type" value="Genomic_DNA"/>
</dbReference>
<keyword evidence="2" id="KW-1185">Reference proteome</keyword>
<dbReference type="SUPFAM" id="SSF102198">
    <property type="entry name" value="Putative cyclase"/>
    <property type="match status" value="1"/>
</dbReference>
<sequence length="246" mass="27249">MTQLTDWQKQVLGAKRVDLTHQIHPEIPHFPAFQPMSERTVTTIAKDRFFAKEYTFATPYGTHIDAPGHFADGKRLVDAIGADELILPLFVLHLEDTVAQNPDHGVTVEDIKAFEAEHGEISEGSFVAFASNWHKRWEDPAAFVNHDDSGVQHTPGWTLDALKFLVEERKVAAIGHETLDTDPGVVAAETGFLYGELYILEQDIYQVEVMTNLDQVPATGAVIVVGPANFRGAPSISSRVFALFQN</sequence>
<dbReference type="STRING" id="156976.AK829_04425"/>
<dbReference type="PATRIC" id="fig|156976.3.peg.876"/>
<protein>
    <submittedName>
        <fullName evidence="1">Cyclase</fullName>
    </submittedName>
</protein>
<dbReference type="GO" id="GO:0019441">
    <property type="term" value="P:L-tryptophan catabolic process to kynurenine"/>
    <property type="evidence" value="ECO:0007669"/>
    <property type="project" value="InterPro"/>
</dbReference>
<name>A0A0K1RAT6_9CORY</name>
<organism evidence="1 2">
    <name type="scientific">Corynebacterium riegelii</name>
    <dbReference type="NCBI Taxonomy" id="156976"/>
    <lineage>
        <taxon>Bacteria</taxon>
        <taxon>Bacillati</taxon>
        <taxon>Actinomycetota</taxon>
        <taxon>Actinomycetes</taxon>
        <taxon>Mycobacteriales</taxon>
        <taxon>Corynebacteriaceae</taxon>
        <taxon>Corynebacterium</taxon>
    </lineage>
</organism>
<gene>
    <name evidence="1" type="ORF">AK829_04425</name>
</gene>
<dbReference type="InterPro" id="IPR037175">
    <property type="entry name" value="KFase_sf"/>
</dbReference>
<dbReference type="AlphaFoldDB" id="A0A0K1RAT6"/>
<dbReference type="KEGG" id="crie:AK829_04425"/>
<dbReference type="Pfam" id="PF04199">
    <property type="entry name" value="Cyclase"/>
    <property type="match status" value="1"/>
</dbReference>